<gene>
    <name evidence="1" type="ORF">NCAV_0784</name>
</gene>
<dbReference type="AlphaFoldDB" id="A0A2K5AQR1"/>
<dbReference type="KEGG" id="ncv:NCAV_0784"/>
<dbReference type="EMBL" id="LT981265">
    <property type="protein sequence ID" value="SPC33965.1"/>
    <property type="molecule type" value="Genomic_DNA"/>
</dbReference>
<reference evidence="2" key="1">
    <citation type="submission" date="2018-01" db="EMBL/GenBank/DDBJ databases">
        <authorList>
            <person name="Kerou L M."/>
        </authorList>
    </citation>
    <scope>NUCLEOTIDE SEQUENCE [LARGE SCALE GENOMIC DNA]</scope>
    <source>
        <strain evidence="2">SCU2</strain>
    </source>
</reference>
<proteinExistence type="predicted"/>
<dbReference type="Proteomes" id="UP000236248">
    <property type="component" value="Chromosome NCAV"/>
</dbReference>
<sequence length="114" mass="13796">MYYETMRIGSKYSISKGEDSITIVRMMHDYFEKVYINKDGHVNITMNRFSVRFSYPRHLSMMSIGEISEILEYEGKRYMRDSMLIERINRMLYDLIKYYHTNNPSYDIANYITP</sequence>
<evidence type="ECO:0000313" key="1">
    <source>
        <dbReference type="EMBL" id="SPC33965.1"/>
    </source>
</evidence>
<accession>A0A2K5AQR1</accession>
<protein>
    <submittedName>
        <fullName evidence="1">Uncharacterized protein</fullName>
    </submittedName>
</protein>
<name>A0A2K5AQR1_9ARCH</name>
<evidence type="ECO:0000313" key="2">
    <source>
        <dbReference type="Proteomes" id="UP000236248"/>
    </source>
</evidence>
<organism evidence="1 2">
    <name type="scientific">Candidatus Nitrosocaldus cavascurensis</name>
    <dbReference type="NCBI Taxonomy" id="2058097"/>
    <lineage>
        <taxon>Archaea</taxon>
        <taxon>Nitrososphaerota</taxon>
        <taxon>Nitrososphaeria</taxon>
        <taxon>Candidatus Nitrosocaldales</taxon>
        <taxon>Candidatus Nitrosocaldaceae</taxon>
        <taxon>Candidatus Nitrosocaldus</taxon>
    </lineage>
</organism>
<keyword evidence="2" id="KW-1185">Reference proteome</keyword>